<evidence type="ECO:0000256" key="4">
    <source>
        <dbReference type="ARBA" id="ARBA00022722"/>
    </source>
</evidence>
<evidence type="ECO:0000313" key="10">
    <source>
        <dbReference type="EMBL" id="CAH2103254.1"/>
    </source>
</evidence>
<evidence type="ECO:0000256" key="5">
    <source>
        <dbReference type="ARBA" id="ARBA00022759"/>
    </source>
</evidence>
<reference evidence="10" key="1">
    <citation type="submission" date="2022-03" db="EMBL/GenBank/DDBJ databases">
        <authorList>
            <person name="Tunstrom K."/>
        </authorList>
    </citation>
    <scope>NUCLEOTIDE SEQUENCE</scope>
</reference>
<dbReference type="SUPFAM" id="SSF56672">
    <property type="entry name" value="DNA/RNA polymerases"/>
    <property type="match status" value="1"/>
</dbReference>
<evidence type="ECO:0000313" key="11">
    <source>
        <dbReference type="Proteomes" id="UP001153954"/>
    </source>
</evidence>
<name>A0AAU9V0A8_EUPED</name>
<accession>A0AAU9V0A8</accession>
<dbReference type="InterPro" id="IPR043502">
    <property type="entry name" value="DNA/RNA_pol_sf"/>
</dbReference>
<evidence type="ECO:0000256" key="6">
    <source>
        <dbReference type="ARBA" id="ARBA00022801"/>
    </source>
</evidence>
<evidence type="ECO:0000256" key="7">
    <source>
        <dbReference type="ARBA" id="ARBA00022918"/>
    </source>
</evidence>
<dbReference type="InterPro" id="IPR041373">
    <property type="entry name" value="RT_RNaseH"/>
</dbReference>
<feature type="region of interest" description="Disordered" evidence="8">
    <location>
        <begin position="598"/>
        <end position="619"/>
    </location>
</feature>
<dbReference type="Proteomes" id="UP001153954">
    <property type="component" value="Unassembled WGS sequence"/>
</dbReference>
<dbReference type="PROSITE" id="PS50878">
    <property type="entry name" value="RT_POL"/>
    <property type="match status" value="1"/>
</dbReference>
<dbReference type="PANTHER" id="PTHR37984">
    <property type="entry name" value="PROTEIN CBG26694"/>
    <property type="match status" value="1"/>
</dbReference>
<feature type="domain" description="Reverse transcriptase" evidence="9">
    <location>
        <begin position="1"/>
        <end position="88"/>
    </location>
</feature>
<dbReference type="GO" id="GO:0016787">
    <property type="term" value="F:hydrolase activity"/>
    <property type="evidence" value="ECO:0007669"/>
    <property type="project" value="UniProtKB-KW"/>
</dbReference>
<proteinExistence type="predicted"/>
<evidence type="ECO:0000256" key="2">
    <source>
        <dbReference type="ARBA" id="ARBA00022679"/>
    </source>
</evidence>
<dbReference type="Pfam" id="PF17921">
    <property type="entry name" value="Integrase_H2C2"/>
    <property type="match status" value="1"/>
</dbReference>
<dbReference type="EC" id="2.7.7.49" evidence="1"/>
<keyword evidence="4" id="KW-0540">Nuclease</keyword>
<keyword evidence="6" id="KW-0378">Hydrolase</keyword>
<dbReference type="InterPro" id="IPR043128">
    <property type="entry name" value="Rev_trsase/Diguanyl_cyclase"/>
</dbReference>
<dbReference type="CDD" id="cd09274">
    <property type="entry name" value="RNase_HI_RT_Ty3"/>
    <property type="match status" value="1"/>
</dbReference>
<gene>
    <name evidence="10" type="ORF">EEDITHA_LOCUS17794</name>
</gene>
<dbReference type="InterPro" id="IPR041588">
    <property type="entry name" value="Integrase_H2C2"/>
</dbReference>
<keyword evidence="7" id="KW-0695">RNA-directed DNA polymerase</keyword>
<dbReference type="InterPro" id="IPR000477">
    <property type="entry name" value="RT_dom"/>
</dbReference>
<dbReference type="PANTHER" id="PTHR37984:SF5">
    <property type="entry name" value="PROTEIN NYNRIN-LIKE"/>
    <property type="match status" value="1"/>
</dbReference>
<feature type="compositionally biased region" description="Basic residues" evidence="8">
    <location>
        <begin position="609"/>
        <end position="619"/>
    </location>
</feature>
<evidence type="ECO:0000256" key="8">
    <source>
        <dbReference type="SAM" id="MobiDB-lite"/>
    </source>
</evidence>
<keyword evidence="3" id="KW-0548">Nucleotidyltransferase</keyword>
<evidence type="ECO:0000256" key="3">
    <source>
        <dbReference type="ARBA" id="ARBA00022695"/>
    </source>
</evidence>
<dbReference type="Gene3D" id="3.10.20.370">
    <property type="match status" value="1"/>
</dbReference>
<dbReference type="EMBL" id="CAKOGL010000026">
    <property type="protein sequence ID" value="CAH2103254.1"/>
    <property type="molecule type" value="Genomic_DNA"/>
</dbReference>
<protein>
    <recommendedName>
        <fullName evidence="1">RNA-directed DNA polymerase</fullName>
        <ecNumber evidence="1">2.7.7.49</ecNumber>
    </recommendedName>
</protein>
<dbReference type="Pfam" id="PF17917">
    <property type="entry name" value="RT_RNaseH"/>
    <property type="match status" value="1"/>
</dbReference>
<dbReference type="GO" id="GO:0003964">
    <property type="term" value="F:RNA-directed DNA polymerase activity"/>
    <property type="evidence" value="ECO:0007669"/>
    <property type="project" value="UniProtKB-KW"/>
</dbReference>
<comment type="caution">
    <text evidence="10">The sequence shown here is derived from an EMBL/GenBank/DDBJ whole genome shotgun (WGS) entry which is preliminary data.</text>
</comment>
<dbReference type="FunFam" id="3.30.70.270:FF:000020">
    <property type="entry name" value="Transposon Tf2-6 polyprotein-like Protein"/>
    <property type="match status" value="1"/>
</dbReference>
<dbReference type="Gene3D" id="1.10.340.70">
    <property type="match status" value="1"/>
</dbReference>
<dbReference type="InterPro" id="IPR050951">
    <property type="entry name" value="Retrovirus_Pol_polyprotein"/>
</dbReference>
<sequence>MRVRLGCARSVSPEKRWILQIIRLQITTLKDVTILGYMDDLIVISASFEQHLQDLRAVFDRLRVFCLRANRAKCVFARDRVKYLGDIITPQGVSPDPDKVAAIAEMKEPTSMKHLKSFLQTCSWFRKFVPNFSKVAQPLTLLTKKKQPWKWDKAQSEAFAELKILLTSAPILRQPDYNLPFVLRTDASNYALGAVLLQGESPSEERPIEYASRLLTSAERNYSTTEREALAVVWAAEKFRGYIDGHQVCIASDHQPLRWLLTLKSPTGRLVRWAMKLQSLNLNVDYTPGKANVIADTLSRPPCDDDARDTCGLCTVVVEMPRWDATTLREDQLADPEIAKIINDIEGKEEVALKRWTERGYYTCKGVLYRYADVESEEPQLIVPENLRKTIVSECYDTATSGHGGIERTLHRISQRYYFADLQIAILVKNEHHQWPEVLPFIRFSLNTSLTSSTGQTPAYLTYGRELRSPITAQSDLRSIVEAENYVPQITTYLLKLADTLSTAKERIEHEQDTSKVVKDKTRQVAEVYEPGDLVLLKTHVLSNASKGVSSKFIPKRDGPYCVTKKVSPTTYMLSHCEPPGEVIGKYHTADFRRYHARSESDHVVPLAPKRKRVRPRKT</sequence>
<keyword evidence="11" id="KW-1185">Reference proteome</keyword>
<dbReference type="Pfam" id="PF00078">
    <property type="entry name" value="RVT_1"/>
    <property type="match status" value="1"/>
</dbReference>
<organism evidence="10 11">
    <name type="scientific">Euphydryas editha</name>
    <name type="common">Edith's checkerspot</name>
    <dbReference type="NCBI Taxonomy" id="104508"/>
    <lineage>
        <taxon>Eukaryota</taxon>
        <taxon>Metazoa</taxon>
        <taxon>Ecdysozoa</taxon>
        <taxon>Arthropoda</taxon>
        <taxon>Hexapoda</taxon>
        <taxon>Insecta</taxon>
        <taxon>Pterygota</taxon>
        <taxon>Neoptera</taxon>
        <taxon>Endopterygota</taxon>
        <taxon>Lepidoptera</taxon>
        <taxon>Glossata</taxon>
        <taxon>Ditrysia</taxon>
        <taxon>Papilionoidea</taxon>
        <taxon>Nymphalidae</taxon>
        <taxon>Nymphalinae</taxon>
        <taxon>Euphydryas</taxon>
    </lineage>
</organism>
<dbReference type="GO" id="GO:0004519">
    <property type="term" value="F:endonuclease activity"/>
    <property type="evidence" value="ECO:0007669"/>
    <property type="project" value="UniProtKB-KW"/>
</dbReference>
<dbReference type="FunFam" id="3.10.20.370:FF:000001">
    <property type="entry name" value="Retrovirus-related Pol polyprotein from transposon 17.6-like protein"/>
    <property type="match status" value="1"/>
</dbReference>
<evidence type="ECO:0000259" key="9">
    <source>
        <dbReference type="PROSITE" id="PS50878"/>
    </source>
</evidence>
<dbReference type="AlphaFoldDB" id="A0AAU9V0A8"/>
<keyword evidence="5" id="KW-0255">Endonuclease</keyword>
<evidence type="ECO:0000256" key="1">
    <source>
        <dbReference type="ARBA" id="ARBA00012493"/>
    </source>
</evidence>
<keyword evidence="2" id="KW-0808">Transferase</keyword>
<dbReference type="Gene3D" id="3.30.70.270">
    <property type="match status" value="2"/>
</dbReference>